<dbReference type="PANTHER" id="PTHR21600:SF87">
    <property type="entry name" value="RNA PSEUDOURIDYLATE SYNTHASE DOMAIN-CONTAINING PROTEIN 1"/>
    <property type="match status" value="1"/>
</dbReference>
<dbReference type="GO" id="GO:0003723">
    <property type="term" value="F:RNA binding"/>
    <property type="evidence" value="ECO:0007669"/>
    <property type="project" value="InterPro"/>
</dbReference>
<dbReference type="Proteomes" id="UP000230066">
    <property type="component" value="Unassembled WGS sequence"/>
</dbReference>
<keyword evidence="3" id="KW-1185">Reference proteome</keyword>
<name>A0A2H1BRY6_FASHE</name>
<evidence type="ECO:0008006" key="4">
    <source>
        <dbReference type="Google" id="ProtNLM"/>
    </source>
</evidence>
<dbReference type="GO" id="GO:0009982">
    <property type="term" value="F:pseudouridine synthase activity"/>
    <property type="evidence" value="ECO:0007669"/>
    <property type="project" value="InterPro"/>
</dbReference>
<dbReference type="InterPro" id="IPR050188">
    <property type="entry name" value="RluA_PseudoU_synthase"/>
</dbReference>
<proteinExistence type="inferred from homology"/>
<dbReference type="PANTHER" id="PTHR21600">
    <property type="entry name" value="MITOCHONDRIAL RNA PSEUDOURIDINE SYNTHASE"/>
    <property type="match status" value="1"/>
</dbReference>
<organism evidence="2 3">
    <name type="scientific">Fasciola hepatica</name>
    <name type="common">Liver fluke</name>
    <dbReference type="NCBI Taxonomy" id="6192"/>
    <lineage>
        <taxon>Eukaryota</taxon>
        <taxon>Metazoa</taxon>
        <taxon>Spiralia</taxon>
        <taxon>Lophotrochozoa</taxon>
        <taxon>Platyhelminthes</taxon>
        <taxon>Trematoda</taxon>
        <taxon>Digenea</taxon>
        <taxon>Plagiorchiida</taxon>
        <taxon>Echinostomata</taxon>
        <taxon>Echinostomatoidea</taxon>
        <taxon>Fasciolidae</taxon>
        <taxon>Fasciola</taxon>
    </lineage>
</organism>
<protein>
    <recommendedName>
        <fullName evidence="4">Pseudouridine synthase RsuA/RluA-like domain-containing protein</fullName>
    </recommendedName>
</protein>
<gene>
    <name evidence="2" type="ORF">D915_009983</name>
</gene>
<dbReference type="GO" id="GO:0000455">
    <property type="term" value="P:enzyme-directed rRNA pseudouridine synthesis"/>
    <property type="evidence" value="ECO:0007669"/>
    <property type="project" value="TreeGrafter"/>
</dbReference>
<comment type="caution">
    <text evidence="2">The sequence shown here is derived from an EMBL/GenBank/DDBJ whole genome shotgun (WGS) entry which is preliminary data.</text>
</comment>
<reference evidence="2" key="1">
    <citation type="submission" date="2019-03" db="EMBL/GenBank/DDBJ databases">
        <title>Improved annotation for the trematode Fasciola hepatica.</title>
        <authorList>
            <person name="Choi Y.-J."/>
            <person name="Martin J."/>
            <person name="Mitreva M."/>
        </authorList>
    </citation>
    <scope>NUCLEOTIDE SEQUENCE [LARGE SCALE GENOMIC DNA]</scope>
</reference>
<dbReference type="AlphaFoldDB" id="A0A2H1BRY6"/>
<comment type="similarity">
    <text evidence="1">Belongs to the pseudouridine synthase RluA family.</text>
</comment>
<dbReference type="EMBL" id="JXXN02015139">
    <property type="protein sequence ID" value="THD18283.1"/>
    <property type="molecule type" value="Genomic_DNA"/>
</dbReference>
<evidence type="ECO:0000256" key="1">
    <source>
        <dbReference type="ARBA" id="ARBA00010876"/>
    </source>
</evidence>
<evidence type="ECO:0000313" key="2">
    <source>
        <dbReference type="EMBL" id="THD18283.1"/>
    </source>
</evidence>
<accession>A0A2H1BRY6</accession>
<sequence>MFSSLQNIRNCSTIVVVLEHGCILGEPASHLLLIPQSGRRHQLRVHCAAGLGHPIVGDLSYSPWPFISQPRELVHDTSLDYQLDRMMLHAYRLNLVIRSQRERALIHHQHDRKAFLRDPLTDKHQVLDLCASDPEFFSQSEHTWIPETKLHNLSDWQDIFTL</sequence>
<dbReference type="InterPro" id="IPR020103">
    <property type="entry name" value="PsdUridine_synth_cat_dom_sf"/>
</dbReference>
<dbReference type="Gene3D" id="3.30.2350.10">
    <property type="entry name" value="Pseudouridine synthase"/>
    <property type="match status" value="1"/>
</dbReference>
<dbReference type="SUPFAM" id="SSF55120">
    <property type="entry name" value="Pseudouridine synthase"/>
    <property type="match status" value="1"/>
</dbReference>
<evidence type="ECO:0000313" key="3">
    <source>
        <dbReference type="Proteomes" id="UP000230066"/>
    </source>
</evidence>